<dbReference type="EMBL" id="DVFJ01000006">
    <property type="protein sequence ID" value="HIQ70934.1"/>
    <property type="molecule type" value="Genomic_DNA"/>
</dbReference>
<keyword evidence="2" id="KW-1003">Cell membrane</keyword>
<organism evidence="8 9">
    <name type="scientific">Candidatus Onthenecus intestinigallinarum</name>
    <dbReference type="NCBI Taxonomy" id="2840875"/>
    <lineage>
        <taxon>Bacteria</taxon>
        <taxon>Bacillati</taxon>
        <taxon>Bacillota</taxon>
        <taxon>Clostridia</taxon>
        <taxon>Eubacteriales</taxon>
        <taxon>Candidatus Onthenecus</taxon>
    </lineage>
</organism>
<dbReference type="InterPro" id="IPR050833">
    <property type="entry name" value="Poly_Biosynth_Transport"/>
</dbReference>
<dbReference type="Proteomes" id="UP000886887">
    <property type="component" value="Unassembled WGS sequence"/>
</dbReference>
<dbReference type="PANTHER" id="PTHR30250">
    <property type="entry name" value="PST FAMILY PREDICTED COLANIC ACID TRANSPORTER"/>
    <property type="match status" value="1"/>
</dbReference>
<keyword evidence="4 7" id="KW-1133">Transmembrane helix</keyword>
<dbReference type="GO" id="GO:0005886">
    <property type="term" value="C:plasma membrane"/>
    <property type="evidence" value="ECO:0007669"/>
    <property type="project" value="UniProtKB-SubCell"/>
</dbReference>
<feature type="transmembrane region" description="Helical" evidence="7">
    <location>
        <begin position="86"/>
        <end position="109"/>
    </location>
</feature>
<evidence type="ECO:0000313" key="8">
    <source>
        <dbReference type="EMBL" id="HIQ70934.1"/>
    </source>
</evidence>
<feature type="transmembrane region" description="Helical" evidence="7">
    <location>
        <begin position="400"/>
        <end position="419"/>
    </location>
</feature>
<dbReference type="PANTHER" id="PTHR30250:SF21">
    <property type="entry name" value="LIPID II FLIPPASE MURJ"/>
    <property type="match status" value="1"/>
</dbReference>
<sequence length="450" mass="47388">MAKHALIRQTALLSAANVAVRAMGFLLRILTSRLLGAQAVGVMELASSTHMLCIAPVTSGLPMAMSRLCAREGGQAPRTLRSGLRLALLVSLPVFALAALLSPLTARLLGDARTFPALAAFLPCIPVLGVSAALNGYFYGRENALPPALSELCEQLLRLALTVSLLLALPALALPMRAAVPALATLLGEGAGLALMLLLARRELALARRTPRAPQTERMLVRLALPMTAMRLVSSAMRTVCAALVPARLQLSGLPASEAIARFGMLQGMAMPVLMMPSVFTGALAMVVSPAIARRQRDGAPLRPLARLALLGALGLCIPCAGLVWALSPAIAQRVYRQMELLPLLRFMAPMVALLGVHQVVNALLAGLGIQRRALYGQLAGSLCSLALAYALTARPQLRLYGYALATMAGHALTLLYNLSLLRGALRGEAPPDREEDAAALTECARPSKA</sequence>
<feature type="transmembrane region" description="Helical" evidence="7">
    <location>
        <begin position="156"/>
        <end position="173"/>
    </location>
</feature>
<evidence type="ECO:0000256" key="6">
    <source>
        <dbReference type="SAM" id="MobiDB-lite"/>
    </source>
</evidence>
<feature type="transmembrane region" description="Helical" evidence="7">
    <location>
        <begin position="305"/>
        <end position="327"/>
    </location>
</feature>
<dbReference type="Pfam" id="PF01943">
    <property type="entry name" value="Polysacc_synt"/>
    <property type="match status" value="1"/>
</dbReference>
<evidence type="ECO:0000256" key="2">
    <source>
        <dbReference type="ARBA" id="ARBA00022475"/>
    </source>
</evidence>
<feature type="transmembrane region" description="Helical" evidence="7">
    <location>
        <begin position="115"/>
        <end position="135"/>
    </location>
</feature>
<evidence type="ECO:0000256" key="1">
    <source>
        <dbReference type="ARBA" id="ARBA00004651"/>
    </source>
</evidence>
<accession>A0A9D0Z863</accession>
<gene>
    <name evidence="8" type="ORF">IAB73_01830</name>
</gene>
<feature type="region of interest" description="Disordered" evidence="6">
    <location>
        <begin position="430"/>
        <end position="450"/>
    </location>
</feature>
<proteinExistence type="predicted"/>
<evidence type="ECO:0000256" key="3">
    <source>
        <dbReference type="ARBA" id="ARBA00022692"/>
    </source>
</evidence>
<protein>
    <submittedName>
        <fullName evidence="8">Oligosaccharide flippase family protein</fullName>
    </submittedName>
</protein>
<keyword evidence="3 7" id="KW-0812">Transmembrane</keyword>
<evidence type="ECO:0000313" key="9">
    <source>
        <dbReference type="Proteomes" id="UP000886887"/>
    </source>
</evidence>
<feature type="transmembrane region" description="Helical" evidence="7">
    <location>
        <begin position="179"/>
        <end position="199"/>
    </location>
</feature>
<reference evidence="8" key="1">
    <citation type="submission" date="2020-10" db="EMBL/GenBank/DDBJ databases">
        <authorList>
            <person name="Gilroy R."/>
        </authorList>
    </citation>
    <scope>NUCLEOTIDE SEQUENCE</scope>
    <source>
        <strain evidence="8">ChiSxjej2B14-6234</strain>
    </source>
</reference>
<dbReference type="InterPro" id="IPR002797">
    <property type="entry name" value="Polysacc_synth"/>
</dbReference>
<reference evidence="8" key="2">
    <citation type="journal article" date="2021" name="PeerJ">
        <title>Extensive microbial diversity within the chicken gut microbiome revealed by metagenomics and culture.</title>
        <authorList>
            <person name="Gilroy R."/>
            <person name="Ravi A."/>
            <person name="Getino M."/>
            <person name="Pursley I."/>
            <person name="Horton D.L."/>
            <person name="Alikhan N.F."/>
            <person name="Baker D."/>
            <person name="Gharbi K."/>
            <person name="Hall N."/>
            <person name="Watson M."/>
            <person name="Adriaenssens E.M."/>
            <person name="Foster-Nyarko E."/>
            <person name="Jarju S."/>
            <person name="Secka A."/>
            <person name="Antonio M."/>
            <person name="Oren A."/>
            <person name="Chaudhuri R.R."/>
            <person name="La Ragione R."/>
            <person name="Hildebrand F."/>
            <person name="Pallen M.J."/>
        </authorList>
    </citation>
    <scope>NUCLEOTIDE SEQUENCE</scope>
    <source>
        <strain evidence="8">ChiSxjej2B14-6234</strain>
    </source>
</reference>
<evidence type="ECO:0000256" key="5">
    <source>
        <dbReference type="ARBA" id="ARBA00023136"/>
    </source>
</evidence>
<evidence type="ECO:0000256" key="7">
    <source>
        <dbReference type="SAM" id="Phobius"/>
    </source>
</evidence>
<comment type="caution">
    <text evidence="8">The sequence shown here is derived from an EMBL/GenBank/DDBJ whole genome shotgun (WGS) entry which is preliminary data.</text>
</comment>
<comment type="subcellular location">
    <subcellularLocation>
        <location evidence="1">Cell membrane</location>
        <topology evidence="1">Multi-pass membrane protein</topology>
    </subcellularLocation>
</comment>
<name>A0A9D0Z863_9FIRM</name>
<keyword evidence="5 7" id="KW-0472">Membrane</keyword>
<feature type="transmembrane region" description="Helical" evidence="7">
    <location>
        <begin position="220"/>
        <end position="249"/>
    </location>
</feature>
<feature type="transmembrane region" description="Helical" evidence="7">
    <location>
        <begin position="375"/>
        <end position="394"/>
    </location>
</feature>
<feature type="transmembrane region" description="Helical" evidence="7">
    <location>
        <begin position="269"/>
        <end position="293"/>
    </location>
</feature>
<dbReference type="AlphaFoldDB" id="A0A9D0Z863"/>
<evidence type="ECO:0000256" key="4">
    <source>
        <dbReference type="ARBA" id="ARBA00022989"/>
    </source>
</evidence>
<feature type="transmembrane region" description="Helical" evidence="7">
    <location>
        <begin position="347"/>
        <end position="368"/>
    </location>
</feature>